<evidence type="ECO:0000313" key="3">
    <source>
        <dbReference type="Proteomes" id="UP000183287"/>
    </source>
</evidence>
<evidence type="ECO:0000313" key="2">
    <source>
        <dbReference type="EMBL" id="SFL86737.1"/>
    </source>
</evidence>
<keyword evidence="3" id="KW-1185">Reference proteome</keyword>
<dbReference type="GO" id="GO:0006313">
    <property type="term" value="P:DNA transposition"/>
    <property type="evidence" value="ECO:0007669"/>
    <property type="project" value="InterPro"/>
</dbReference>
<dbReference type="Pfam" id="PF01609">
    <property type="entry name" value="DDE_Tnp_1"/>
    <property type="match status" value="1"/>
</dbReference>
<feature type="domain" description="Transposase IS4-like" evidence="1">
    <location>
        <begin position="22"/>
        <end position="74"/>
    </location>
</feature>
<dbReference type="EMBL" id="FOUB01000006">
    <property type="protein sequence ID" value="SFL86737.1"/>
    <property type="molecule type" value="Genomic_DNA"/>
</dbReference>
<gene>
    <name evidence="2" type="ORF">SAMN05421863_10061</name>
</gene>
<dbReference type="SUPFAM" id="SSF53098">
    <property type="entry name" value="Ribonuclease H-like"/>
    <property type="match status" value="1"/>
</dbReference>
<dbReference type="GO" id="GO:0004803">
    <property type="term" value="F:transposase activity"/>
    <property type="evidence" value="ECO:0007669"/>
    <property type="project" value="InterPro"/>
</dbReference>
<accession>A0A1I4L7S9</accession>
<name>A0A1I4L7S9_9PROT</name>
<dbReference type="Gene3D" id="3.90.350.10">
    <property type="entry name" value="Transposase Inhibitor Protein From Tn5, Chain A, domain 1"/>
    <property type="match status" value="1"/>
</dbReference>
<dbReference type="InterPro" id="IPR002559">
    <property type="entry name" value="Transposase_11"/>
</dbReference>
<evidence type="ECO:0000259" key="1">
    <source>
        <dbReference type="Pfam" id="PF01609"/>
    </source>
</evidence>
<sequence length="184" mass="21372">VRVVWCEFENDHKPGQWKTASLLLSTDTTLTAEQIVESYSLRWSIEPMFNQLKQAWGMKEAWQQTRQTLHRWIHITMAGYGLVQLLSGLNSQAVAVLCQHSPWRKHQPQTAGQIRKGLVNILRHIAIRSWWHAKYKNSYHQIGIKIGIQDRNNATTGNTSKRSSALRHLSWKKSQLWGMVYSKL</sequence>
<dbReference type="GO" id="GO:0003677">
    <property type="term" value="F:DNA binding"/>
    <property type="evidence" value="ECO:0007669"/>
    <property type="project" value="InterPro"/>
</dbReference>
<protein>
    <submittedName>
        <fullName evidence="2">Transposase DDE domain-containing protein</fullName>
    </submittedName>
</protein>
<reference evidence="3" key="1">
    <citation type="submission" date="2016-10" db="EMBL/GenBank/DDBJ databases">
        <authorList>
            <person name="Varghese N."/>
            <person name="Submissions S."/>
        </authorList>
    </citation>
    <scope>NUCLEOTIDE SEQUENCE [LARGE SCALE GENOMIC DNA]</scope>
    <source>
        <strain evidence="3">Nm44</strain>
    </source>
</reference>
<feature type="non-terminal residue" evidence="2">
    <location>
        <position position="1"/>
    </location>
</feature>
<dbReference type="STRING" id="44574.AAW31_06895"/>
<organism evidence="2 3">
    <name type="scientific">Nitrosomonas communis</name>
    <dbReference type="NCBI Taxonomy" id="44574"/>
    <lineage>
        <taxon>Bacteria</taxon>
        <taxon>Pseudomonadati</taxon>
        <taxon>Pseudomonadota</taxon>
        <taxon>Betaproteobacteria</taxon>
        <taxon>Nitrosomonadales</taxon>
        <taxon>Nitrosomonadaceae</taxon>
        <taxon>Nitrosomonas</taxon>
    </lineage>
</organism>
<dbReference type="AlphaFoldDB" id="A0A1I4L7S9"/>
<dbReference type="OrthoDB" id="9182763at2"/>
<dbReference type="Proteomes" id="UP000183287">
    <property type="component" value="Unassembled WGS sequence"/>
</dbReference>
<dbReference type="InterPro" id="IPR012337">
    <property type="entry name" value="RNaseH-like_sf"/>
</dbReference>
<proteinExistence type="predicted"/>